<dbReference type="PANTHER" id="PTHR12558">
    <property type="entry name" value="CELL DIVISION CYCLE 16,23,27"/>
    <property type="match status" value="1"/>
</dbReference>
<dbReference type="PROSITE" id="PS50005">
    <property type="entry name" value="TPR"/>
    <property type="match status" value="2"/>
</dbReference>
<proteinExistence type="predicted"/>
<dbReference type="SMART" id="SM00028">
    <property type="entry name" value="TPR"/>
    <property type="match status" value="4"/>
</dbReference>
<organism evidence="1">
    <name type="scientific">bioreactor metagenome</name>
    <dbReference type="NCBI Taxonomy" id="1076179"/>
    <lineage>
        <taxon>unclassified sequences</taxon>
        <taxon>metagenomes</taxon>
        <taxon>ecological metagenomes</taxon>
    </lineage>
</organism>
<dbReference type="GO" id="GO:0006508">
    <property type="term" value="P:proteolysis"/>
    <property type="evidence" value="ECO:0007669"/>
    <property type="project" value="UniProtKB-KW"/>
</dbReference>
<name>A0A644XT76_9ZZZZ</name>
<dbReference type="InterPro" id="IPR011990">
    <property type="entry name" value="TPR-like_helical_dom_sf"/>
</dbReference>
<dbReference type="AlphaFoldDB" id="A0A644XT76"/>
<sequence>MKTAKTGKVIPFSQTASFYRKRGEKELEKNDLIAAIHKYREAYERAPEDPEISIALAEILSQMQRFEESNRILLQLMASDQELPPEVHFGLACNYFGLQDYDCAADSLEDYLDEEPDGPFAADAEDFLDLIDDDDAMYETTGLKTDDDYEDNAVCRFARALLASGDVGFAVEELEHRIGQKPDSVKVREQLSIAYFCDNRRADAERVANQLLAENSNDVLAICTLALGDLDAGKQPAALEKLELLSQIKTSEPEELHSIAVLQMDLQRYEEAEKTLSQLIVQMPYDENVLHKSGYVKFMRGDAEGARACYQKLLRIDPHDTVARYYLSLCRHTDGSAKNVSARWMIPYQVPFGEAFRRLNHINRALTQPQEELYHTWATDAYYRDLIVWAISLSDIRVKKSMLSLVFTFGDQEAERVLRDFLLRTDQPDDLKRAVFGMLRHMDAKEPYRAYLNGRWISGRVNMLELDYKMPASYEGVMQVLLQFMLGNCREECANEAARIFRRYIESLNRKFPRISALQEVSFAAALEYLGRKNCGEEVTEEEIGEIYRVSNSRLRNAILKLAPFAKPPKEEV</sequence>
<dbReference type="PANTHER" id="PTHR12558:SF13">
    <property type="entry name" value="CELL DIVISION CYCLE PROTEIN 27 HOMOLOG"/>
    <property type="match status" value="1"/>
</dbReference>
<keyword evidence="1" id="KW-0378">Hydrolase</keyword>
<reference evidence="1" key="1">
    <citation type="submission" date="2019-08" db="EMBL/GenBank/DDBJ databases">
        <authorList>
            <person name="Kucharzyk K."/>
            <person name="Murdoch R.W."/>
            <person name="Higgins S."/>
            <person name="Loffler F."/>
        </authorList>
    </citation>
    <scope>NUCLEOTIDE SEQUENCE</scope>
</reference>
<dbReference type="Gene3D" id="1.25.40.10">
    <property type="entry name" value="Tetratricopeptide repeat domain"/>
    <property type="match status" value="2"/>
</dbReference>
<comment type="caution">
    <text evidence="1">The sequence shown here is derived from an EMBL/GenBank/DDBJ whole genome shotgun (WGS) entry which is preliminary data.</text>
</comment>
<evidence type="ECO:0000313" key="1">
    <source>
        <dbReference type="EMBL" id="MPM19365.1"/>
    </source>
</evidence>
<protein>
    <submittedName>
        <fullName evidence="1">Beta-barrel assembly-enhancing protease</fullName>
        <ecNumber evidence="1">3.4.-.-</ecNumber>
    </submittedName>
</protein>
<dbReference type="Pfam" id="PF14559">
    <property type="entry name" value="TPR_19"/>
    <property type="match status" value="1"/>
</dbReference>
<gene>
    <name evidence="1" type="primary">bepA_39</name>
    <name evidence="1" type="ORF">SDC9_65788</name>
</gene>
<dbReference type="GO" id="GO:0008233">
    <property type="term" value="F:peptidase activity"/>
    <property type="evidence" value="ECO:0007669"/>
    <property type="project" value="UniProtKB-KW"/>
</dbReference>
<dbReference type="EMBL" id="VSSQ01003162">
    <property type="protein sequence ID" value="MPM19365.1"/>
    <property type="molecule type" value="Genomic_DNA"/>
</dbReference>
<dbReference type="InterPro" id="IPR019734">
    <property type="entry name" value="TPR_rpt"/>
</dbReference>
<dbReference type="EC" id="3.4.-.-" evidence="1"/>
<keyword evidence="1" id="KW-0645">Protease</keyword>
<accession>A0A644XT76</accession>
<dbReference type="SUPFAM" id="SSF48452">
    <property type="entry name" value="TPR-like"/>
    <property type="match status" value="3"/>
</dbReference>